<dbReference type="eggNOG" id="KOG3627">
    <property type="taxonomic scope" value="Eukaryota"/>
</dbReference>
<dbReference type="PRINTS" id="PR00722">
    <property type="entry name" value="CHYMOTRYPSIN"/>
</dbReference>
<evidence type="ECO:0000256" key="9">
    <source>
        <dbReference type="SAM" id="MobiDB-lite"/>
    </source>
</evidence>
<dbReference type="HOGENOM" id="CLU_006842_3_2_1"/>
<dbReference type="STRING" id="431595.K3WHH6"/>
<evidence type="ECO:0000256" key="3">
    <source>
        <dbReference type="ARBA" id="ARBA00022525"/>
    </source>
</evidence>
<dbReference type="GO" id="GO:0005576">
    <property type="term" value="C:extracellular region"/>
    <property type="evidence" value="ECO:0007669"/>
    <property type="project" value="UniProtKB-SubCell"/>
</dbReference>
<dbReference type="PANTHER" id="PTHR24276">
    <property type="entry name" value="POLYSERASE-RELATED"/>
    <property type="match status" value="1"/>
</dbReference>
<dbReference type="OMA" id="VSNFNEW"/>
<accession>K3WHH6</accession>
<dbReference type="EnsemblProtists" id="PYU1_T004418">
    <property type="protein sequence ID" value="PYU1_T004418"/>
    <property type="gene ID" value="PYU1_G004408"/>
</dbReference>
<keyword evidence="8" id="KW-0645">Protease</keyword>
<feature type="domain" description="Peptidase S1" evidence="11">
    <location>
        <begin position="51"/>
        <end position="269"/>
    </location>
</feature>
<dbReference type="GO" id="GO:0006508">
    <property type="term" value="P:proteolysis"/>
    <property type="evidence" value="ECO:0007669"/>
    <property type="project" value="UniProtKB-KW"/>
</dbReference>
<comment type="subcellular location">
    <subcellularLocation>
        <location evidence="1">Secreted</location>
    </subcellularLocation>
</comment>
<keyword evidence="13" id="KW-1185">Reference proteome</keyword>
<evidence type="ECO:0000256" key="6">
    <source>
        <dbReference type="ARBA" id="ARBA00023157"/>
    </source>
</evidence>
<keyword evidence="7" id="KW-0325">Glycoprotein</keyword>
<keyword evidence="8" id="KW-0378">Hydrolase</keyword>
<feature type="signal peptide" evidence="10">
    <location>
        <begin position="1"/>
        <end position="21"/>
    </location>
</feature>
<reference evidence="12" key="3">
    <citation type="submission" date="2015-02" db="UniProtKB">
        <authorList>
            <consortium name="EnsemblProtists"/>
        </authorList>
    </citation>
    <scope>IDENTIFICATION</scope>
    <source>
        <strain evidence="12">DAOM BR144</strain>
    </source>
</reference>
<protein>
    <recommendedName>
        <fullName evidence="11">Peptidase S1 domain-containing protein</fullName>
    </recommendedName>
</protein>
<dbReference type="InterPro" id="IPR001254">
    <property type="entry name" value="Trypsin_dom"/>
</dbReference>
<dbReference type="VEuPathDB" id="FungiDB:PYU1_G004408"/>
<dbReference type="InterPro" id="IPR018114">
    <property type="entry name" value="TRYPSIN_HIS"/>
</dbReference>
<feature type="region of interest" description="Disordered" evidence="9">
    <location>
        <begin position="291"/>
        <end position="467"/>
    </location>
</feature>
<evidence type="ECO:0000313" key="12">
    <source>
        <dbReference type="EnsemblProtists" id="PYU1_T004418"/>
    </source>
</evidence>
<sequence length="532" mass="53335">MKVATILRVGVFAAIATAVSAYDFSSVRDDAGSGSDVNADTDLTDNEEQRIYGGSEADASLYPYIVSLRKSADGSTYCGGSLIAPQYVVTAAHCVKTTVTMYASIGSKYSSGTAEGERIAVTESYVHPKYESAAHLYDVAILKLATPSTITPVPLCAADGSDNKENTMAVVRGWGMTETGVAASTLQEVNVRMITNAVCNKSYNNRITEGMLCAGEGGGKDSCQGDSGGPLVSSNKLVGLVSWGGKCGEAPGVYTRISYVLDFINEKIGGGSATNSSSAATVTPVVTPAPAAVSSSGSAATGEVVGTTPVPTETPSVAPITPATTDAPVTPAPATPVPVTEAPATATPSVTPVTPVTTAPVTDAPVTTAPVTDAPPSDAVAQTDVSDSASSSGIATDASSAAYDDATTDAPAAATEDVTTEAPAADSASGSTGEVVTTAPANSTGEVTTAAPSNSTDKDAAKAAKKAEKEAKAAAKAAKKEAKAADKAAKAAEKQAKKEAKAAAKKAKVEEKGMKEKKTDCAVTPKNSGSDY</sequence>
<keyword evidence="4 10" id="KW-0732">Signal</keyword>
<dbReference type="InterPro" id="IPR009003">
    <property type="entry name" value="Peptidase_S1_PA"/>
</dbReference>
<keyword evidence="5" id="KW-0843">Virulence</keyword>
<dbReference type="SMART" id="SM00020">
    <property type="entry name" value="Tryp_SPc"/>
    <property type="match status" value="1"/>
</dbReference>
<feature type="compositionally biased region" description="Low complexity" evidence="9">
    <location>
        <begin position="395"/>
        <end position="426"/>
    </location>
</feature>
<dbReference type="InterPro" id="IPR001314">
    <property type="entry name" value="Peptidase_S1A"/>
</dbReference>
<name>K3WHH6_GLOUD</name>
<dbReference type="InParanoid" id="K3WHH6"/>
<evidence type="ECO:0000256" key="2">
    <source>
        <dbReference type="ARBA" id="ARBA00007664"/>
    </source>
</evidence>
<keyword evidence="6" id="KW-1015">Disulfide bond</keyword>
<evidence type="ECO:0000256" key="7">
    <source>
        <dbReference type="ARBA" id="ARBA00023180"/>
    </source>
</evidence>
<feature type="chain" id="PRO_5003867750" description="Peptidase S1 domain-containing protein" evidence="10">
    <location>
        <begin position="22"/>
        <end position="532"/>
    </location>
</feature>
<evidence type="ECO:0000256" key="8">
    <source>
        <dbReference type="RuleBase" id="RU363034"/>
    </source>
</evidence>
<dbReference type="Pfam" id="PF00089">
    <property type="entry name" value="Trypsin"/>
    <property type="match status" value="1"/>
</dbReference>
<dbReference type="GO" id="GO:0004252">
    <property type="term" value="F:serine-type endopeptidase activity"/>
    <property type="evidence" value="ECO:0007669"/>
    <property type="project" value="InterPro"/>
</dbReference>
<reference evidence="13" key="1">
    <citation type="journal article" date="2010" name="Genome Biol.">
        <title>Genome sequence of the necrotrophic plant pathogen Pythium ultimum reveals original pathogenicity mechanisms and effector repertoire.</title>
        <authorList>
            <person name="Levesque C.A."/>
            <person name="Brouwer H."/>
            <person name="Cano L."/>
            <person name="Hamilton J.P."/>
            <person name="Holt C."/>
            <person name="Huitema E."/>
            <person name="Raffaele S."/>
            <person name="Robideau G.P."/>
            <person name="Thines M."/>
            <person name="Win J."/>
            <person name="Zerillo M.M."/>
            <person name="Beakes G.W."/>
            <person name="Boore J.L."/>
            <person name="Busam D."/>
            <person name="Dumas B."/>
            <person name="Ferriera S."/>
            <person name="Fuerstenberg S.I."/>
            <person name="Gachon C.M."/>
            <person name="Gaulin E."/>
            <person name="Govers F."/>
            <person name="Grenville-Briggs L."/>
            <person name="Horner N."/>
            <person name="Hostetler J."/>
            <person name="Jiang R.H."/>
            <person name="Johnson J."/>
            <person name="Krajaejun T."/>
            <person name="Lin H."/>
            <person name="Meijer H.J."/>
            <person name="Moore B."/>
            <person name="Morris P."/>
            <person name="Phuntmart V."/>
            <person name="Puiu D."/>
            <person name="Shetty J."/>
            <person name="Stajich J.E."/>
            <person name="Tripathy S."/>
            <person name="Wawra S."/>
            <person name="van West P."/>
            <person name="Whitty B.R."/>
            <person name="Coutinho P.M."/>
            <person name="Henrissat B."/>
            <person name="Martin F."/>
            <person name="Thomas P.D."/>
            <person name="Tyler B.M."/>
            <person name="De Vries R.P."/>
            <person name="Kamoun S."/>
            <person name="Yandell M."/>
            <person name="Tisserat N."/>
            <person name="Buell C.R."/>
        </authorList>
    </citation>
    <scope>NUCLEOTIDE SEQUENCE</scope>
    <source>
        <strain evidence="13">DAOM:BR144</strain>
    </source>
</reference>
<evidence type="ECO:0000259" key="11">
    <source>
        <dbReference type="PROSITE" id="PS50240"/>
    </source>
</evidence>
<organism evidence="12 13">
    <name type="scientific">Globisporangium ultimum (strain ATCC 200006 / CBS 805.95 / DAOM BR144)</name>
    <name type="common">Pythium ultimum</name>
    <dbReference type="NCBI Taxonomy" id="431595"/>
    <lineage>
        <taxon>Eukaryota</taxon>
        <taxon>Sar</taxon>
        <taxon>Stramenopiles</taxon>
        <taxon>Oomycota</taxon>
        <taxon>Peronosporomycetes</taxon>
        <taxon>Pythiales</taxon>
        <taxon>Pythiaceae</taxon>
        <taxon>Globisporangium</taxon>
    </lineage>
</organism>
<dbReference type="PANTHER" id="PTHR24276:SF98">
    <property type="entry name" value="FI18310P1-RELATED"/>
    <property type="match status" value="1"/>
</dbReference>
<dbReference type="Gene3D" id="2.40.10.10">
    <property type="entry name" value="Trypsin-like serine proteases"/>
    <property type="match status" value="1"/>
</dbReference>
<keyword evidence="8" id="KW-0720">Serine protease</keyword>
<feature type="compositionally biased region" description="Polar residues" evidence="9">
    <location>
        <begin position="383"/>
        <end position="394"/>
    </location>
</feature>
<dbReference type="EMBL" id="GL376631">
    <property type="status" value="NOT_ANNOTATED_CDS"/>
    <property type="molecule type" value="Genomic_DNA"/>
</dbReference>
<evidence type="ECO:0000313" key="13">
    <source>
        <dbReference type="Proteomes" id="UP000019132"/>
    </source>
</evidence>
<feature type="compositionally biased region" description="Basic and acidic residues" evidence="9">
    <location>
        <begin position="456"/>
        <end position="467"/>
    </location>
</feature>
<dbReference type="AlphaFoldDB" id="K3WHH6"/>
<dbReference type="Proteomes" id="UP000019132">
    <property type="component" value="Unassembled WGS sequence"/>
</dbReference>
<dbReference type="FunFam" id="2.40.10.10:FF:000156">
    <property type="entry name" value="MIP06385p"/>
    <property type="match status" value="1"/>
</dbReference>
<dbReference type="InterPro" id="IPR033116">
    <property type="entry name" value="TRYPSIN_SER"/>
</dbReference>
<feature type="compositionally biased region" description="Low complexity" evidence="9">
    <location>
        <begin position="337"/>
        <end position="381"/>
    </location>
</feature>
<dbReference type="PROSITE" id="PS00134">
    <property type="entry name" value="TRYPSIN_HIS"/>
    <property type="match status" value="1"/>
</dbReference>
<dbReference type="InterPro" id="IPR043504">
    <property type="entry name" value="Peptidase_S1_PA_chymotrypsin"/>
</dbReference>
<proteinExistence type="inferred from homology"/>
<feature type="compositionally biased region" description="Basic and acidic residues" evidence="9">
    <location>
        <begin position="494"/>
        <end position="520"/>
    </location>
</feature>
<evidence type="ECO:0000256" key="10">
    <source>
        <dbReference type="SAM" id="SignalP"/>
    </source>
</evidence>
<evidence type="ECO:0000256" key="1">
    <source>
        <dbReference type="ARBA" id="ARBA00004613"/>
    </source>
</evidence>
<reference evidence="13" key="2">
    <citation type="submission" date="2010-04" db="EMBL/GenBank/DDBJ databases">
        <authorList>
            <person name="Buell R."/>
            <person name="Hamilton J."/>
            <person name="Hostetler J."/>
        </authorList>
    </citation>
    <scope>NUCLEOTIDE SEQUENCE [LARGE SCALE GENOMIC DNA]</scope>
    <source>
        <strain evidence="13">DAOM:BR144</strain>
    </source>
</reference>
<dbReference type="PROSITE" id="PS50240">
    <property type="entry name" value="TRYPSIN_DOM"/>
    <property type="match status" value="1"/>
</dbReference>
<dbReference type="SUPFAM" id="SSF50494">
    <property type="entry name" value="Trypsin-like serine proteases"/>
    <property type="match status" value="1"/>
</dbReference>
<dbReference type="InterPro" id="IPR050430">
    <property type="entry name" value="Peptidase_S1"/>
</dbReference>
<evidence type="ECO:0000256" key="5">
    <source>
        <dbReference type="ARBA" id="ARBA00023026"/>
    </source>
</evidence>
<dbReference type="PROSITE" id="PS00135">
    <property type="entry name" value="TRYPSIN_SER"/>
    <property type="match status" value="1"/>
</dbReference>
<keyword evidence="3" id="KW-0964">Secreted</keyword>
<evidence type="ECO:0000256" key="4">
    <source>
        <dbReference type="ARBA" id="ARBA00022729"/>
    </source>
</evidence>
<feature type="region of interest" description="Disordered" evidence="9">
    <location>
        <begin position="494"/>
        <end position="532"/>
    </location>
</feature>
<feature type="compositionally biased region" description="Low complexity" evidence="9">
    <location>
        <begin position="291"/>
        <end position="329"/>
    </location>
</feature>
<dbReference type="CDD" id="cd00190">
    <property type="entry name" value="Tryp_SPc"/>
    <property type="match status" value="1"/>
</dbReference>
<comment type="similarity">
    <text evidence="2">Belongs to the peptidase S1 family.</text>
</comment>
<feature type="compositionally biased region" description="Polar residues" evidence="9">
    <location>
        <begin position="428"/>
        <end position="455"/>
    </location>
</feature>